<name>A0ABT2WCX2_9BACI</name>
<evidence type="ECO:0000313" key="2">
    <source>
        <dbReference type="EMBL" id="MCU9593520.1"/>
    </source>
</evidence>
<comment type="caution">
    <text evidence="2">The sequence shown here is derived from an EMBL/GenBank/DDBJ whole genome shotgun (WGS) entry which is preliminary data.</text>
</comment>
<dbReference type="EMBL" id="JAOUSE010000005">
    <property type="protein sequence ID" value="MCU9593520.1"/>
    <property type="molecule type" value="Genomic_DNA"/>
</dbReference>
<feature type="transmembrane region" description="Helical" evidence="1">
    <location>
        <begin position="33"/>
        <end position="54"/>
    </location>
</feature>
<accession>A0ABT2WCX2</accession>
<dbReference type="Proteomes" id="UP001208656">
    <property type="component" value="Unassembled WGS sequence"/>
</dbReference>
<feature type="transmembrane region" description="Helical" evidence="1">
    <location>
        <begin position="74"/>
        <end position="96"/>
    </location>
</feature>
<dbReference type="InterPro" id="IPR025917">
    <property type="entry name" value="YuiB"/>
</dbReference>
<protein>
    <submittedName>
        <fullName evidence="2">YuiB family protein</fullName>
    </submittedName>
</protein>
<sequence>MQFTIIHLMISIVLFFVLFFGIAFILNMLLRMTWFMAFIYPIVVLFIVNKIQLLDYVHSTGKSFQRLWTDLTTLAVADIIILFSGLLGTIAAGFTMKTLRKKGYRMF</sequence>
<dbReference type="RefSeq" id="WP_263061046.1">
    <property type="nucleotide sequence ID" value="NZ_JAOUSE010000005.1"/>
</dbReference>
<dbReference type="Pfam" id="PF14068">
    <property type="entry name" value="YuiB"/>
    <property type="match status" value="1"/>
</dbReference>
<evidence type="ECO:0000313" key="3">
    <source>
        <dbReference type="Proteomes" id="UP001208656"/>
    </source>
</evidence>
<keyword evidence="3" id="KW-1185">Reference proteome</keyword>
<evidence type="ECO:0000256" key="1">
    <source>
        <dbReference type="SAM" id="Phobius"/>
    </source>
</evidence>
<organism evidence="2 3">
    <name type="scientific">Pallidibacillus thermolactis</name>
    <dbReference type="NCBI Taxonomy" id="251051"/>
    <lineage>
        <taxon>Bacteria</taxon>
        <taxon>Bacillati</taxon>
        <taxon>Bacillota</taxon>
        <taxon>Bacilli</taxon>
        <taxon>Bacillales</taxon>
        <taxon>Bacillaceae</taxon>
        <taxon>Pallidibacillus</taxon>
    </lineage>
</organism>
<keyword evidence="1" id="KW-0472">Membrane</keyword>
<gene>
    <name evidence="2" type="ORF">OEV82_03490</name>
</gene>
<keyword evidence="1" id="KW-0812">Transmembrane</keyword>
<feature type="transmembrane region" description="Helical" evidence="1">
    <location>
        <begin position="6"/>
        <end position="26"/>
    </location>
</feature>
<keyword evidence="1" id="KW-1133">Transmembrane helix</keyword>
<proteinExistence type="predicted"/>
<reference evidence="2 3" key="1">
    <citation type="submission" date="2022-10" db="EMBL/GenBank/DDBJ databases">
        <title>Description of Fervidibacillus gen. nov. in the family Fervidibacillaceae fam. nov. with two species, Fervidibacillus albus sp. nov., and Fervidibacillus halotolerans sp. nov., isolated from tidal flat sediments.</title>
        <authorList>
            <person name="Kwon K.K."/>
            <person name="Yang S.-H."/>
        </authorList>
    </citation>
    <scope>NUCLEOTIDE SEQUENCE [LARGE SCALE GENOMIC DNA]</scope>
    <source>
        <strain evidence="2 3">DSM 23332</strain>
    </source>
</reference>